<keyword evidence="5" id="KW-0067">ATP-binding</keyword>
<evidence type="ECO:0000256" key="1">
    <source>
        <dbReference type="ARBA" id="ARBA00022741"/>
    </source>
</evidence>
<evidence type="ECO:0000256" key="5">
    <source>
        <dbReference type="ARBA" id="ARBA00022840"/>
    </source>
</evidence>
<reference evidence="9" key="1">
    <citation type="submission" date="2014-07" db="EMBL/GenBank/DDBJ databases">
        <authorList>
            <person name="Urmite Genomes Urmite Genomes"/>
        </authorList>
    </citation>
    <scope>NUCLEOTIDE SEQUENCE</scope>
    <source>
        <strain evidence="9">13S34_air</strain>
    </source>
</reference>
<dbReference type="AlphaFoldDB" id="A0A078MEA8"/>
<protein>
    <submittedName>
        <fullName evidence="9">PD-(D/E)XK nuclease superfamily protein</fullName>
    </submittedName>
</protein>
<dbReference type="EMBL" id="LN483075">
    <property type="protein sequence ID" value="CEA03076.1"/>
    <property type="molecule type" value="Genomic_DNA"/>
</dbReference>
<organism evidence="9">
    <name type="scientific">Metalysinibacillus saudimassiliensis</name>
    <dbReference type="NCBI Taxonomy" id="1461583"/>
    <lineage>
        <taxon>Bacteria</taxon>
        <taxon>Bacillati</taxon>
        <taxon>Bacillota</taxon>
        <taxon>Bacilli</taxon>
        <taxon>Bacillales</taxon>
        <taxon>Caryophanaceae</taxon>
        <taxon>Metalysinibacillus</taxon>
    </lineage>
</organism>
<keyword evidence="3" id="KW-0378">Hydrolase</keyword>
<name>A0A078MEA8_9BACL</name>
<evidence type="ECO:0000259" key="8">
    <source>
        <dbReference type="Pfam" id="PF12705"/>
    </source>
</evidence>
<dbReference type="GO" id="GO:0016787">
    <property type="term" value="F:hydrolase activity"/>
    <property type="evidence" value="ECO:0007669"/>
    <property type="project" value="UniProtKB-KW"/>
</dbReference>
<sequence>MAFEIKPFPEFSWSYSRHKTFASCKRSYYYTYYAGHNGWLRGSSEAQKHAYRLKKMQTLPLAVGQIVHDLLAKTIQDMYQNNRHTTAEALQQRARQLLNDIYKNSVQPGAWFERPSKNPIFQEMYYFKQLDKTLLSYYNGLLLPYFENFFASQTMQTITQQAVTFKQLEDFSYMKIDGTKVYVVLDLLYVDATQNWHITDWKTGKPSPEDREQLMLYAYYVHEHYQVPYANIQLHLEYLTTRSCETFTVNEKMLANIFYLFEQSTLHMKGLMADMIENEPLAEEDFDPQPTNGKCMRCNYLEICNAQDYFPSNLG</sequence>
<dbReference type="GO" id="GO:0005524">
    <property type="term" value="F:ATP binding"/>
    <property type="evidence" value="ECO:0007669"/>
    <property type="project" value="UniProtKB-KW"/>
</dbReference>
<evidence type="ECO:0000256" key="6">
    <source>
        <dbReference type="ARBA" id="ARBA00023125"/>
    </source>
</evidence>
<evidence type="ECO:0000256" key="7">
    <source>
        <dbReference type="ARBA" id="ARBA00023204"/>
    </source>
</evidence>
<dbReference type="GO" id="GO:0003677">
    <property type="term" value="F:DNA binding"/>
    <property type="evidence" value="ECO:0007669"/>
    <property type="project" value="UniProtKB-KW"/>
</dbReference>
<evidence type="ECO:0000256" key="2">
    <source>
        <dbReference type="ARBA" id="ARBA00022763"/>
    </source>
</evidence>
<keyword evidence="4" id="KW-0347">Helicase</keyword>
<evidence type="ECO:0000256" key="3">
    <source>
        <dbReference type="ARBA" id="ARBA00022801"/>
    </source>
</evidence>
<evidence type="ECO:0000313" key="9">
    <source>
        <dbReference type="EMBL" id="CEA03076.1"/>
    </source>
</evidence>
<keyword evidence="7" id="KW-0234">DNA repair</keyword>
<proteinExistence type="predicted"/>
<keyword evidence="2" id="KW-0227">DNA damage</keyword>
<dbReference type="InterPro" id="IPR011604">
    <property type="entry name" value="PDDEXK-like_dom_sf"/>
</dbReference>
<dbReference type="GO" id="GO:0006281">
    <property type="term" value="P:DNA repair"/>
    <property type="evidence" value="ECO:0007669"/>
    <property type="project" value="UniProtKB-KW"/>
</dbReference>
<evidence type="ECO:0000256" key="4">
    <source>
        <dbReference type="ARBA" id="ARBA00022806"/>
    </source>
</evidence>
<dbReference type="HOGENOM" id="CLU_066805_0_0_9"/>
<dbReference type="PATRIC" id="fig|1461583.4.peg.1384"/>
<keyword evidence="6" id="KW-0238">DNA-binding</keyword>
<gene>
    <name evidence="9" type="ORF">BN1050_01427</name>
</gene>
<dbReference type="GO" id="GO:0004386">
    <property type="term" value="F:helicase activity"/>
    <property type="evidence" value="ECO:0007669"/>
    <property type="project" value="UniProtKB-KW"/>
</dbReference>
<accession>A0A078MEA8</accession>
<dbReference type="Gene3D" id="3.90.320.10">
    <property type="match status" value="1"/>
</dbReference>
<keyword evidence="1" id="KW-0547">Nucleotide-binding</keyword>
<feature type="domain" description="PD-(D/E)XK endonuclease-like" evidence="8">
    <location>
        <begin position="12"/>
        <end position="305"/>
    </location>
</feature>
<dbReference type="Pfam" id="PF12705">
    <property type="entry name" value="PDDEXK_1"/>
    <property type="match status" value="1"/>
</dbReference>
<dbReference type="InterPro" id="IPR038726">
    <property type="entry name" value="PDDEXK_AddAB-type"/>
</dbReference>